<feature type="transmembrane region" description="Helical" evidence="2">
    <location>
        <begin position="87"/>
        <end position="105"/>
    </location>
</feature>
<accession>A0A6G0U074</accession>
<keyword evidence="2" id="KW-0472">Membrane</keyword>
<evidence type="ECO:0000313" key="4">
    <source>
        <dbReference type="Proteomes" id="UP000475862"/>
    </source>
</evidence>
<dbReference type="EMBL" id="VYZN01000012">
    <property type="protein sequence ID" value="KAE9541667.1"/>
    <property type="molecule type" value="Genomic_DNA"/>
</dbReference>
<reference evidence="3 4" key="1">
    <citation type="submission" date="2019-08" db="EMBL/GenBank/DDBJ databases">
        <title>The genome of the soybean aphid Biotype 1, its phylome, world population structure and adaptation to the North American continent.</title>
        <authorList>
            <person name="Giordano R."/>
            <person name="Donthu R.K."/>
            <person name="Hernandez A.G."/>
            <person name="Wright C.L."/>
            <person name="Zimin A.V."/>
        </authorList>
    </citation>
    <scope>NUCLEOTIDE SEQUENCE [LARGE SCALE GENOMIC DNA]</scope>
    <source>
        <tissue evidence="3">Whole aphids</tissue>
    </source>
</reference>
<organism evidence="3 4">
    <name type="scientific">Aphis glycines</name>
    <name type="common">Soybean aphid</name>
    <dbReference type="NCBI Taxonomy" id="307491"/>
    <lineage>
        <taxon>Eukaryota</taxon>
        <taxon>Metazoa</taxon>
        <taxon>Ecdysozoa</taxon>
        <taxon>Arthropoda</taxon>
        <taxon>Hexapoda</taxon>
        <taxon>Insecta</taxon>
        <taxon>Pterygota</taxon>
        <taxon>Neoptera</taxon>
        <taxon>Paraneoptera</taxon>
        <taxon>Hemiptera</taxon>
        <taxon>Sternorrhyncha</taxon>
        <taxon>Aphidomorpha</taxon>
        <taxon>Aphidoidea</taxon>
        <taxon>Aphididae</taxon>
        <taxon>Aphidini</taxon>
        <taxon>Aphis</taxon>
        <taxon>Aphis</taxon>
    </lineage>
</organism>
<evidence type="ECO:0000256" key="2">
    <source>
        <dbReference type="SAM" id="Phobius"/>
    </source>
</evidence>
<evidence type="ECO:0000313" key="3">
    <source>
        <dbReference type="EMBL" id="KAE9541667.1"/>
    </source>
</evidence>
<keyword evidence="2" id="KW-0812">Transmembrane</keyword>
<keyword evidence="4" id="KW-1185">Reference proteome</keyword>
<proteinExistence type="predicted"/>
<sequence>MRYCMTLVIRYFHTVDKTLYNRGDFFLTYLTYETLKIEYKLPIQYALNLDNIMTPYDFLNATVISDILVNILQLHNRWSSFYLPNNIKILVCIINIFFYIYLLLLDRTQQHGESLDSILNSFEQYDATVRRVDRPVVVALVNKLRTVTACRSRTRESTVNGSLVTPEASNVTPCHAEPSALNPPAEPKRSPKKLCRANSILLRSPAMCGVVADRKKMFERR</sequence>
<protein>
    <submittedName>
        <fullName evidence="3">Uncharacterized protein</fullName>
    </submittedName>
</protein>
<dbReference type="AlphaFoldDB" id="A0A6G0U074"/>
<comment type="caution">
    <text evidence="3">The sequence shown here is derived from an EMBL/GenBank/DDBJ whole genome shotgun (WGS) entry which is preliminary data.</text>
</comment>
<name>A0A6G0U074_APHGL</name>
<feature type="region of interest" description="Disordered" evidence="1">
    <location>
        <begin position="170"/>
        <end position="191"/>
    </location>
</feature>
<evidence type="ECO:0000256" key="1">
    <source>
        <dbReference type="SAM" id="MobiDB-lite"/>
    </source>
</evidence>
<dbReference type="Proteomes" id="UP000475862">
    <property type="component" value="Unassembled WGS sequence"/>
</dbReference>
<keyword evidence="2" id="KW-1133">Transmembrane helix</keyword>
<gene>
    <name evidence="3" type="ORF">AGLY_003658</name>
</gene>